<evidence type="ECO:0000256" key="2">
    <source>
        <dbReference type="PROSITE-ProRule" id="PRU00335"/>
    </source>
</evidence>
<gene>
    <name evidence="4" type="ORF">DES53_102912</name>
</gene>
<dbReference type="GO" id="GO:0003700">
    <property type="term" value="F:DNA-binding transcription factor activity"/>
    <property type="evidence" value="ECO:0007669"/>
    <property type="project" value="TreeGrafter"/>
</dbReference>
<evidence type="ECO:0000259" key="3">
    <source>
        <dbReference type="PROSITE" id="PS50977"/>
    </source>
</evidence>
<reference evidence="4 5" key="1">
    <citation type="submission" date="2018-06" db="EMBL/GenBank/DDBJ databases">
        <title>Genomic Encyclopedia of Type Strains, Phase IV (KMG-IV): sequencing the most valuable type-strain genomes for metagenomic binning, comparative biology and taxonomic classification.</title>
        <authorList>
            <person name="Goeker M."/>
        </authorList>
    </citation>
    <scope>NUCLEOTIDE SEQUENCE [LARGE SCALE GENOMIC DNA]</scope>
    <source>
        <strain evidence="4 5">DSM 25532</strain>
    </source>
</reference>
<dbReference type="PANTHER" id="PTHR30055:SF235">
    <property type="entry name" value="TRANSCRIPTIONAL REGULATORY PROTEIN"/>
    <property type="match status" value="1"/>
</dbReference>
<dbReference type="EMBL" id="QNRR01000002">
    <property type="protein sequence ID" value="RBP46521.1"/>
    <property type="molecule type" value="Genomic_DNA"/>
</dbReference>
<dbReference type="RefSeq" id="WP_113958027.1">
    <property type="nucleotide sequence ID" value="NZ_QNRR01000002.1"/>
</dbReference>
<dbReference type="InterPro" id="IPR050109">
    <property type="entry name" value="HTH-type_TetR-like_transc_reg"/>
</dbReference>
<dbReference type="InterPro" id="IPR009057">
    <property type="entry name" value="Homeodomain-like_sf"/>
</dbReference>
<dbReference type="AlphaFoldDB" id="A0A366HS63"/>
<dbReference type="Gene3D" id="1.10.357.10">
    <property type="entry name" value="Tetracycline Repressor, domain 2"/>
    <property type="match status" value="1"/>
</dbReference>
<organism evidence="4 5">
    <name type="scientific">Roseimicrobium gellanilyticum</name>
    <dbReference type="NCBI Taxonomy" id="748857"/>
    <lineage>
        <taxon>Bacteria</taxon>
        <taxon>Pseudomonadati</taxon>
        <taxon>Verrucomicrobiota</taxon>
        <taxon>Verrucomicrobiia</taxon>
        <taxon>Verrucomicrobiales</taxon>
        <taxon>Verrucomicrobiaceae</taxon>
        <taxon>Roseimicrobium</taxon>
    </lineage>
</organism>
<dbReference type="SUPFAM" id="SSF48498">
    <property type="entry name" value="Tetracyclin repressor-like, C-terminal domain"/>
    <property type="match status" value="1"/>
</dbReference>
<accession>A0A366HS63</accession>
<evidence type="ECO:0000313" key="4">
    <source>
        <dbReference type="EMBL" id="RBP46521.1"/>
    </source>
</evidence>
<dbReference type="PROSITE" id="PS01081">
    <property type="entry name" value="HTH_TETR_1"/>
    <property type="match status" value="1"/>
</dbReference>
<name>A0A366HS63_9BACT</name>
<evidence type="ECO:0000256" key="1">
    <source>
        <dbReference type="ARBA" id="ARBA00023125"/>
    </source>
</evidence>
<dbReference type="Proteomes" id="UP000253426">
    <property type="component" value="Unassembled WGS sequence"/>
</dbReference>
<feature type="domain" description="HTH tetR-type" evidence="3">
    <location>
        <begin position="20"/>
        <end position="80"/>
    </location>
</feature>
<dbReference type="InterPro" id="IPR001647">
    <property type="entry name" value="HTH_TetR"/>
</dbReference>
<evidence type="ECO:0000313" key="5">
    <source>
        <dbReference type="Proteomes" id="UP000253426"/>
    </source>
</evidence>
<keyword evidence="1 2" id="KW-0238">DNA-binding</keyword>
<dbReference type="Pfam" id="PF00440">
    <property type="entry name" value="TetR_N"/>
    <property type="match status" value="1"/>
</dbReference>
<dbReference type="PROSITE" id="PS50977">
    <property type="entry name" value="HTH_TETR_2"/>
    <property type="match status" value="1"/>
</dbReference>
<keyword evidence="5" id="KW-1185">Reference proteome</keyword>
<sequence length="233" mass="25521">MTPGQPIPLPVAAASARAAHSTKEALMDAAETLLAQHGVAGASARDITREAGANLGAINYHFGSKDNLVLEVFARRMRPMNRERIAQLDALEKTSGPGGPKLEQIVEVLVRPVVEARESQGKEFEVMQLICRGFQEANPQVKSFLEQEFAEIAQRFEEAVRKAVPGLAPEEVYWRMKFLGGAMNHGLDVWSRFDDMPHPNPKVQPARLDREAFIKRLVAFVSAGMAAALPAQA</sequence>
<dbReference type="Pfam" id="PF17939">
    <property type="entry name" value="TetR_C_30"/>
    <property type="match status" value="1"/>
</dbReference>
<comment type="caution">
    <text evidence="4">The sequence shown here is derived from an EMBL/GenBank/DDBJ whole genome shotgun (WGS) entry which is preliminary data.</text>
</comment>
<dbReference type="OrthoDB" id="9789566at2"/>
<dbReference type="SUPFAM" id="SSF46689">
    <property type="entry name" value="Homeodomain-like"/>
    <property type="match status" value="1"/>
</dbReference>
<dbReference type="InterPro" id="IPR041586">
    <property type="entry name" value="PsrA_TetR_C"/>
</dbReference>
<feature type="DNA-binding region" description="H-T-H motif" evidence="2">
    <location>
        <begin position="43"/>
        <end position="62"/>
    </location>
</feature>
<protein>
    <submittedName>
        <fullName evidence="4">TetR family transcriptional regulator</fullName>
    </submittedName>
</protein>
<dbReference type="PRINTS" id="PR00455">
    <property type="entry name" value="HTHTETR"/>
</dbReference>
<dbReference type="InterPro" id="IPR023772">
    <property type="entry name" value="DNA-bd_HTH_TetR-type_CS"/>
</dbReference>
<proteinExistence type="predicted"/>
<dbReference type="GO" id="GO:0000976">
    <property type="term" value="F:transcription cis-regulatory region binding"/>
    <property type="evidence" value="ECO:0007669"/>
    <property type="project" value="TreeGrafter"/>
</dbReference>
<dbReference type="PANTHER" id="PTHR30055">
    <property type="entry name" value="HTH-TYPE TRANSCRIPTIONAL REGULATOR RUTR"/>
    <property type="match status" value="1"/>
</dbReference>
<dbReference type="InterPro" id="IPR036271">
    <property type="entry name" value="Tet_transcr_reg_TetR-rel_C_sf"/>
</dbReference>